<gene>
    <name evidence="1" type="ORF">OBBRIDRAFT_458169</name>
</gene>
<protein>
    <submittedName>
        <fullName evidence="1">Uncharacterized protein</fullName>
    </submittedName>
</protein>
<keyword evidence="2" id="KW-1185">Reference proteome</keyword>
<evidence type="ECO:0000313" key="1">
    <source>
        <dbReference type="EMBL" id="OCH84010.1"/>
    </source>
</evidence>
<proteinExistence type="predicted"/>
<dbReference type="EMBL" id="KV722742">
    <property type="protein sequence ID" value="OCH84010.1"/>
    <property type="molecule type" value="Genomic_DNA"/>
</dbReference>
<dbReference type="AlphaFoldDB" id="A0A8E2DDR4"/>
<accession>A0A8E2DDR4</accession>
<dbReference type="Proteomes" id="UP000250043">
    <property type="component" value="Unassembled WGS sequence"/>
</dbReference>
<name>A0A8E2DDR4_9APHY</name>
<organism evidence="1 2">
    <name type="scientific">Obba rivulosa</name>
    <dbReference type="NCBI Taxonomy" id="1052685"/>
    <lineage>
        <taxon>Eukaryota</taxon>
        <taxon>Fungi</taxon>
        <taxon>Dikarya</taxon>
        <taxon>Basidiomycota</taxon>
        <taxon>Agaricomycotina</taxon>
        <taxon>Agaricomycetes</taxon>
        <taxon>Polyporales</taxon>
        <taxon>Gelatoporiaceae</taxon>
        <taxon>Obba</taxon>
    </lineage>
</organism>
<evidence type="ECO:0000313" key="2">
    <source>
        <dbReference type="Proteomes" id="UP000250043"/>
    </source>
</evidence>
<sequence>MPWSLILSFVSTLIYIFHLRIHRLAGIQAEDRSDLGFSIPRRTSSRFDSHGLGYSRLCSNPTVQEHEVVPSKLASRHSGCQPAWYRAPSKLPVQVMSPQCTHTSSSEESL</sequence>
<reference evidence="1 2" key="1">
    <citation type="submission" date="2016-07" db="EMBL/GenBank/DDBJ databases">
        <title>Draft genome of the white-rot fungus Obba rivulosa 3A-2.</title>
        <authorList>
            <consortium name="DOE Joint Genome Institute"/>
            <person name="Miettinen O."/>
            <person name="Riley R."/>
            <person name="Acob R."/>
            <person name="Barry K."/>
            <person name="Cullen D."/>
            <person name="De Vries R."/>
            <person name="Hainaut M."/>
            <person name="Hatakka A."/>
            <person name="Henrissat B."/>
            <person name="Hilden K."/>
            <person name="Kuo R."/>
            <person name="Labutti K."/>
            <person name="Lipzen A."/>
            <person name="Makela M.R."/>
            <person name="Sandor L."/>
            <person name="Spatafora J.W."/>
            <person name="Grigoriev I.V."/>
            <person name="Hibbett D.S."/>
        </authorList>
    </citation>
    <scope>NUCLEOTIDE SEQUENCE [LARGE SCALE GENOMIC DNA]</scope>
    <source>
        <strain evidence="1 2">3A-2</strain>
    </source>
</reference>